<dbReference type="Gene3D" id="3.90.230.10">
    <property type="entry name" value="Creatinase/methionine aminopeptidase superfamily"/>
    <property type="match status" value="1"/>
</dbReference>
<dbReference type="SUPFAM" id="SSF53092">
    <property type="entry name" value="Creatinase/prolidase N-terminal domain"/>
    <property type="match status" value="1"/>
</dbReference>
<dbReference type="AlphaFoldDB" id="A0A381RVJ6"/>
<dbReference type="SUPFAM" id="SSF55920">
    <property type="entry name" value="Creatinase/aminopeptidase"/>
    <property type="match status" value="1"/>
</dbReference>
<evidence type="ECO:0008006" key="4">
    <source>
        <dbReference type="Google" id="ProtNLM"/>
    </source>
</evidence>
<gene>
    <name evidence="3" type="ORF">METZ01_LOCUS48746</name>
</gene>
<dbReference type="Gene3D" id="3.40.350.10">
    <property type="entry name" value="Creatinase/prolidase N-terminal domain"/>
    <property type="match status" value="1"/>
</dbReference>
<dbReference type="InterPro" id="IPR000587">
    <property type="entry name" value="Creatinase_N"/>
</dbReference>
<proteinExistence type="predicted"/>
<feature type="domain" description="Peptidase M24" evidence="1">
    <location>
        <begin position="162"/>
        <end position="367"/>
    </location>
</feature>
<name>A0A381RVJ6_9ZZZZ</name>
<dbReference type="PANTHER" id="PTHR46112">
    <property type="entry name" value="AMINOPEPTIDASE"/>
    <property type="match status" value="1"/>
</dbReference>
<organism evidence="3">
    <name type="scientific">marine metagenome</name>
    <dbReference type="NCBI Taxonomy" id="408172"/>
    <lineage>
        <taxon>unclassified sequences</taxon>
        <taxon>metagenomes</taxon>
        <taxon>ecological metagenomes</taxon>
    </lineage>
</organism>
<dbReference type="Pfam" id="PF00557">
    <property type="entry name" value="Peptidase_M24"/>
    <property type="match status" value="1"/>
</dbReference>
<accession>A0A381RVJ6</accession>
<protein>
    <recommendedName>
        <fullName evidence="4">Xaa-Pro dipeptidase</fullName>
    </recommendedName>
</protein>
<dbReference type="CDD" id="cd01066">
    <property type="entry name" value="APP_MetAP"/>
    <property type="match status" value="1"/>
</dbReference>
<evidence type="ECO:0000259" key="1">
    <source>
        <dbReference type="Pfam" id="PF00557"/>
    </source>
</evidence>
<dbReference type="InterPro" id="IPR050659">
    <property type="entry name" value="Peptidase_M24B"/>
</dbReference>
<feature type="domain" description="Creatinase N-terminal" evidence="2">
    <location>
        <begin position="13"/>
        <end position="152"/>
    </location>
</feature>
<evidence type="ECO:0000259" key="2">
    <source>
        <dbReference type="Pfam" id="PF01321"/>
    </source>
</evidence>
<dbReference type="InterPro" id="IPR029149">
    <property type="entry name" value="Creatin/AminoP/Spt16_N"/>
</dbReference>
<dbReference type="InterPro" id="IPR036005">
    <property type="entry name" value="Creatinase/aminopeptidase-like"/>
</dbReference>
<evidence type="ECO:0000313" key="3">
    <source>
        <dbReference type="EMBL" id="SUZ95892.1"/>
    </source>
</evidence>
<dbReference type="EMBL" id="UINC01002364">
    <property type="protein sequence ID" value="SUZ95892.1"/>
    <property type="molecule type" value="Genomic_DNA"/>
</dbReference>
<dbReference type="Pfam" id="PF01321">
    <property type="entry name" value="Creatinase_N"/>
    <property type="match status" value="1"/>
</dbReference>
<dbReference type="InterPro" id="IPR000994">
    <property type="entry name" value="Pept_M24"/>
</dbReference>
<dbReference type="PANTHER" id="PTHR46112:SF2">
    <property type="entry name" value="XAA-PRO AMINOPEPTIDASE P-RELATED"/>
    <property type="match status" value="1"/>
</dbReference>
<sequence length="384" mass="42860">MAIHFHREEFERRVRRLCVALDAQGLDGLLLFKQESMYYLTGYDTFGFCFFQCLYFGADGRKVLMTRAPDLRQAQHTSTLDDIRVWTDEAGASPALFLRNMLEELGCRNKRLGVELDSYGLTGRNWGAVQSTLESFCTLTDASEVVTRLRMVKSQAELLFVEQAAKLADDALDEAVSLARPGENEGRILAGMHSVMFSAGGDYPGNEFIIGSGRDALLCRYHSGRRVLDDKDQLTLEFAGVYRHYHACLMRTLIIGSPCRQQIVMHSVCREALAACRENVRPGNSMGTVFDAHTEVMDEGGFQAHRLNACGYSLGATFTPTWMDYPMFFHGNAEPIAAGMVLFLHMILMNSEEGYAMTLGETIQVTEAGAVRLSRHGTDLIVRD</sequence>
<reference evidence="3" key="1">
    <citation type="submission" date="2018-05" db="EMBL/GenBank/DDBJ databases">
        <authorList>
            <person name="Lanie J.A."/>
            <person name="Ng W.-L."/>
            <person name="Kazmierczak K.M."/>
            <person name="Andrzejewski T.M."/>
            <person name="Davidsen T.M."/>
            <person name="Wayne K.J."/>
            <person name="Tettelin H."/>
            <person name="Glass J.I."/>
            <person name="Rusch D."/>
            <person name="Podicherti R."/>
            <person name="Tsui H.-C.T."/>
            <person name="Winkler M.E."/>
        </authorList>
    </citation>
    <scope>NUCLEOTIDE SEQUENCE</scope>
</reference>